<name>A0ABR2E9M7_9ROSI</name>
<protein>
    <submittedName>
        <fullName evidence="1">Uncharacterized protein</fullName>
    </submittedName>
</protein>
<sequence length="79" mass="9174">MLIAFQLCHELRDVLVMVSNAFHVNYDQGQEALELIEDQVKGLFGRRNLKIGFYNPSLARNYRLKGKKGSNEHECYVML</sequence>
<keyword evidence="2" id="KW-1185">Reference proteome</keyword>
<dbReference type="EMBL" id="JBBPBM010000018">
    <property type="protein sequence ID" value="KAK8555318.1"/>
    <property type="molecule type" value="Genomic_DNA"/>
</dbReference>
<comment type="caution">
    <text evidence="1">The sequence shown here is derived from an EMBL/GenBank/DDBJ whole genome shotgun (WGS) entry which is preliminary data.</text>
</comment>
<reference evidence="1 2" key="1">
    <citation type="journal article" date="2024" name="G3 (Bethesda)">
        <title>Genome assembly of Hibiscus sabdariffa L. provides insights into metabolisms of medicinal natural products.</title>
        <authorList>
            <person name="Kim T."/>
        </authorList>
    </citation>
    <scope>NUCLEOTIDE SEQUENCE [LARGE SCALE GENOMIC DNA]</scope>
    <source>
        <strain evidence="1">TK-2024</strain>
        <tissue evidence="1">Old leaves</tissue>
    </source>
</reference>
<evidence type="ECO:0000313" key="1">
    <source>
        <dbReference type="EMBL" id="KAK8555318.1"/>
    </source>
</evidence>
<accession>A0ABR2E9M7</accession>
<organism evidence="1 2">
    <name type="scientific">Hibiscus sabdariffa</name>
    <name type="common">roselle</name>
    <dbReference type="NCBI Taxonomy" id="183260"/>
    <lineage>
        <taxon>Eukaryota</taxon>
        <taxon>Viridiplantae</taxon>
        <taxon>Streptophyta</taxon>
        <taxon>Embryophyta</taxon>
        <taxon>Tracheophyta</taxon>
        <taxon>Spermatophyta</taxon>
        <taxon>Magnoliopsida</taxon>
        <taxon>eudicotyledons</taxon>
        <taxon>Gunneridae</taxon>
        <taxon>Pentapetalae</taxon>
        <taxon>rosids</taxon>
        <taxon>malvids</taxon>
        <taxon>Malvales</taxon>
        <taxon>Malvaceae</taxon>
        <taxon>Malvoideae</taxon>
        <taxon>Hibiscus</taxon>
    </lineage>
</organism>
<gene>
    <name evidence="1" type="ORF">V6N12_009466</name>
</gene>
<evidence type="ECO:0000313" key="2">
    <source>
        <dbReference type="Proteomes" id="UP001472677"/>
    </source>
</evidence>
<proteinExistence type="predicted"/>
<dbReference type="Proteomes" id="UP001472677">
    <property type="component" value="Unassembled WGS sequence"/>
</dbReference>